<organism evidence="1 2">
    <name type="scientific">Trichonephila clavata</name>
    <name type="common">Joro spider</name>
    <name type="synonym">Nephila clavata</name>
    <dbReference type="NCBI Taxonomy" id="2740835"/>
    <lineage>
        <taxon>Eukaryota</taxon>
        <taxon>Metazoa</taxon>
        <taxon>Ecdysozoa</taxon>
        <taxon>Arthropoda</taxon>
        <taxon>Chelicerata</taxon>
        <taxon>Arachnida</taxon>
        <taxon>Araneae</taxon>
        <taxon>Araneomorphae</taxon>
        <taxon>Entelegynae</taxon>
        <taxon>Araneoidea</taxon>
        <taxon>Nephilidae</taxon>
        <taxon>Trichonephila</taxon>
    </lineage>
</organism>
<dbReference type="Proteomes" id="UP000887116">
    <property type="component" value="Unassembled WGS sequence"/>
</dbReference>
<dbReference type="InterPro" id="IPR005312">
    <property type="entry name" value="DUF1759"/>
</dbReference>
<accession>A0A8X6H8L5</accession>
<dbReference type="AlphaFoldDB" id="A0A8X6H8L5"/>
<dbReference type="Pfam" id="PF03564">
    <property type="entry name" value="DUF1759"/>
    <property type="match status" value="1"/>
</dbReference>
<reference evidence="1" key="1">
    <citation type="submission" date="2020-07" db="EMBL/GenBank/DDBJ databases">
        <title>Multicomponent nature underlies the extraordinary mechanical properties of spider dragline silk.</title>
        <authorList>
            <person name="Kono N."/>
            <person name="Nakamura H."/>
            <person name="Mori M."/>
            <person name="Yoshida Y."/>
            <person name="Ohtoshi R."/>
            <person name="Malay A.D."/>
            <person name="Moran D.A.P."/>
            <person name="Tomita M."/>
            <person name="Numata K."/>
            <person name="Arakawa K."/>
        </authorList>
    </citation>
    <scope>NUCLEOTIDE SEQUENCE</scope>
</reference>
<proteinExistence type="predicted"/>
<keyword evidence="2" id="KW-1185">Reference proteome</keyword>
<name>A0A8X6H8L5_TRICU</name>
<comment type="caution">
    <text evidence="1">The sequence shown here is derived from an EMBL/GenBank/DDBJ whole genome shotgun (WGS) entry which is preliminary data.</text>
</comment>
<dbReference type="PANTHER" id="PTHR47331">
    <property type="entry name" value="PHD-TYPE DOMAIN-CONTAINING PROTEIN"/>
    <property type="match status" value="1"/>
</dbReference>
<dbReference type="PANTHER" id="PTHR47331:SF1">
    <property type="entry name" value="GAG-LIKE PROTEIN"/>
    <property type="match status" value="1"/>
</dbReference>
<sequence length="472" mass="54240">MNTYFGWTIMGRTGEGCSASEVLLSLHIRDLKICDLRSLDSLGIKEPSISQSKSEIEEAVKDHFVRSLRRDDEGRYQVSLPWLAVHPELSDNRNIAERRLKSCVRSLQKRNILQEYENTFKEWVSEKIIESFEPEELAREKGHFLPHRPVFKENSTTRIRPVFDASAKERNSGKQTTFRNKVSKVKRFINSFQPTDSTKDCIALKSKLDSIKSIIKELDILQNVYCVLPDKGNLKDSFDTLSDLQEEAEETKVSFLVLLSNYESENETVNKTSKKNHVKLPDQPLPTFSGKFQEFEQFKLKFMNLIANNPSLNEVQKLCYLKGALKNEASLIQSDQDTFDSLMKALEVRYDNTRALVDIHIAEILSINKLNSENPSQIRSIVEKVRNHLRSLKNLNFESNPFSDAIILHVLSNKVDKESQRLFHLSLTTTKVPSLDQFISFLELRCIQLETVIKPLEIAAKNVPIKIKQLPV</sequence>
<protein>
    <submittedName>
        <fullName evidence="1">Integrase catalytic domain-containing protein</fullName>
    </submittedName>
</protein>
<gene>
    <name evidence="1" type="primary">AVEN_37183_1</name>
    <name evidence="1" type="ORF">TNCT_629411</name>
</gene>
<dbReference type="OrthoDB" id="6155266at2759"/>
<dbReference type="EMBL" id="BMAO01024870">
    <property type="protein sequence ID" value="GFQ98293.1"/>
    <property type="molecule type" value="Genomic_DNA"/>
</dbReference>
<evidence type="ECO:0000313" key="1">
    <source>
        <dbReference type="EMBL" id="GFQ98293.1"/>
    </source>
</evidence>
<evidence type="ECO:0000313" key="2">
    <source>
        <dbReference type="Proteomes" id="UP000887116"/>
    </source>
</evidence>